<proteinExistence type="predicted"/>
<accession>A0ABS8RJ65</accession>
<feature type="compositionally biased region" description="Acidic residues" evidence="1">
    <location>
        <begin position="82"/>
        <end position="91"/>
    </location>
</feature>
<comment type="caution">
    <text evidence="2">The sequence shown here is derived from an EMBL/GenBank/DDBJ whole genome shotgun (WGS) entry which is preliminary data.</text>
</comment>
<evidence type="ECO:0000256" key="1">
    <source>
        <dbReference type="SAM" id="MobiDB-lite"/>
    </source>
</evidence>
<feature type="region of interest" description="Disordered" evidence="1">
    <location>
        <begin position="38"/>
        <end position="172"/>
    </location>
</feature>
<protein>
    <submittedName>
        <fullName evidence="2">Uncharacterized protein</fullName>
    </submittedName>
</protein>
<evidence type="ECO:0000313" key="3">
    <source>
        <dbReference type="Proteomes" id="UP000823775"/>
    </source>
</evidence>
<keyword evidence="3" id="KW-1185">Reference proteome</keyword>
<gene>
    <name evidence="2" type="ORF">HAX54_017899</name>
</gene>
<evidence type="ECO:0000313" key="2">
    <source>
        <dbReference type="EMBL" id="MCD7446837.1"/>
    </source>
</evidence>
<feature type="compositionally biased region" description="Basic and acidic residues" evidence="1">
    <location>
        <begin position="116"/>
        <end position="125"/>
    </location>
</feature>
<dbReference type="EMBL" id="JACEIK010000022">
    <property type="protein sequence ID" value="MCD7446837.1"/>
    <property type="molecule type" value="Genomic_DNA"/>
</dbReference>
<dbReference type="Proteomes" id="UP000823775">
    <property type="component" value="Unassembled WGS sequence"/>
</dbReference>
<organism evidence="2 3">
    <name type="scientific">Datura stramonium</name>
    <name type="common">Jimsonweed</name>
    <name type="synonym">Common thornapple</name>
    <dbReference type="NCBI Taxonomy" id="4076"/>
    <lineage>
        <taxon>Eukaryota</taxon>
        <taxon>Viridiplantae</taxon>
        <taxon>Streptophyta</taxon>
        <taxon>Embryophyta</taxon>
        <taxon>Tracheophyta</taxon>
        <taxon>Spermatophyta</taxon>
        <taxon>Magnoliopsida</taxon>
        <taxon>eudicotyledons</taxon>
        <taxon>Gunneridae</taxon>
        <taxon>Pentapetalae</taxon>
        <taxon>asterids</taxon>
        <taxon>lamiids</taxon>
        <taxon>Solanales</taxon>
        <taxon>Solanaceae</taxon>
        <taxon>Solanoideae</taxon>
        <taxon>Datureae</taxon>
        <taxon>Datura</taxon>
    </lineage>
</organism>
<sequence>MHCSIVSEGFQLGKIIANEPCVVTLSLEYDPHVMESSVPLNGECGPSKPSAEPSNPTGQPFNPRVESSSPTNQPSNHPIEPQTDDDSSGEEYEVRTNNERGRKRGIGRGMPQENEGNIRGKERGRGIPQENKVNEGSSRGKRRGRGRGGGMPQQNQENEGTSSRHASRPYKRPRMMGVGLLVADDSFTTLNPGMSSRRVIDIGTRVSKRSDEVTGDIAINHALEWNGRGNQPLPVKDFNK</sequence>
<feature type="compositionally biased region" description="Polar residues" evidence="1">
    <location>
        <begin position="152"/>
        <end position="164"/>
    </location>
</feature>
<feature type="compositionally biased region" description="Polar residues" evidence="1">
    <location>
        <begin position="52"/>
        <end position="76"/>
    </location>
</feature>
<reference evidence="2 3" key="1">
    <citation type="journal article" date="2021" name="BMC Genomics">
        <title>Datura genome reveals duplications of psychoactive alkaloid biosynthetic genes and high mutation rate following tissue culture.</title>
        <authorList>
            <person name="Rajewski A."/>
            <person name="Carter-House D."/>
            <person name="Stajich J."/>
            <person name="Litt A."/>
        </authorList>
    </citation>
    <scope>NUCLEOTIDE SEQUENCE [LARGE SCALE GENOMIC DNA]</scope>
    <source>
        <strain evidence="2">AR-01</strain>
    </source>
</reference>
<name>A0ABS8RJ65_DATST</name>